<keyword evidence="1" id="KW-0677">Repeat</keyword>
<dbReference type="Gene3D" id="3.40.50.300">
    <property type="entry name" value="P-loop containing nucleotide triphosphate hydrolases"/>
    <property type="match status" value="1"/>
</dbReference>
<feature type="repeat" description="ANK" evidence="2">
    <location>
        <begin position="738"/>
        <end position="770"/>
    </location>
</feature>
<keyword evidence="2" id="KW-0040">ANK repeat</keyword>
<feature type="domain" description="Azaphilone pigments biosynthesis cluster protein L N-terminal" evidence="3">
    <location>
        <begin position="3"/>
        <end position="100"/>
    </location>
</feature>
<organism evidence="5">
    <name type="scientific">Colletotrichum fructicola (strain Nara gc5)</name>
    <name type="common">Anthracnose fungus</name>
    <name type="synonym">Colletotrichum gloeosporioides (strain Nara gc5)</name>
    <dbReference type="NCBI Taxonomy" id="1213859"/>
    <lineage>
        <taxon>Eukaryota</taxon>
        <taxon>Fungi</taxon>
        <taxon>Dikarya</taxon>
        <taxon>Ascomycota</taxon>
        <taxon>Pezizomycotina</taxon>
        <taxon>Sordariomycetes</taxon>
        <taxon>Hypocreomycetidae</taxon>
        <taxon>Glomerellales</taxon>
        <taxon>Glomerellaceae</taxon>
        <taxon>Colletotrichum</taxon>
        <taxon>Colletotrichum gloeosporioides species complex</taxon>
    </lineage>
</organism>
<dbReference type="Gene3D" id="1.25.40.20">
    <property type="entry name" value="Ankyrin repeat-containing domain"/>
    <property type="match status" value="3"/>
</dbReference>
<dbReference type="PROSITE" id="PS50088">
    <property type="entry name" value="ANK_REPEAT"/>
    <property type="match status" value="5"/>
</dbReference>
<dbReference type="InterPro" id="IPR036770">
    <property type="entry name" value="Ankyrin_rpt-contain_sf"/>
</dbReference>
<evidence type="ECO:0000259" key="4">
    <source>
        <dbReference type="Pfam" id="PF24883"/>
    </source>
</evidence>
<dbReference type="SUPFAM" id="SSF48403">
    <property type="entry name" value="Ankyrin repeat"/>
    <property type="match status" value="1"/>
</dbReference>
<accession>L2FWK5</accession>
<dbReference type="HOGENOM" id="CLU_000288_34_23_1"/>
<dbReference type="PANTHER" id="PTHR10039:SF16">
    <property type="entry name" value="GPI INOSITOL-DEACYLASE"/>
    <property type="match status" value="1"/>
</dbReference>
<evidence type="ECO:0000256" key="1">
    <source>
        <dbReference type="ARBA" id="ARBA00022737"/>
    </source>
</evidence>
<dbReference type="STRING" id="1213859.L2FWK5"/>
<dbReference type="Pfam" id="PF17111">
    <property type="entry name" value="PigL_N"/>
    <property type="match status" value="1"/>
</dbReference>
<dbReference type="InterPro" id="IPR031348">
    <property type="entry name" value="PigL_N"/>
</dbReference>
<feature type="repeat" description="ANK" evidence="2">
    <location>
        <begin position="798"/>
        <end position="830"/>
    </location>
</feature>
<name>L2FWK5_COLFN</name>
<feature type="repeat" description="ANK" evidence="2">
    <location>
        <begin position="934"/>
        <end position="966"/>
    </location>
</feature>
<reference evidence="5" key="1">
    <citation type="submission" date="2012-08" db="EMBL/GenBank/DDBJ databases">
        <title>Genome analysis of Colletotrichum orbiculare and Colletotrichum fructicola.</title>
        <authorList>
            <person name="Gan P.H.P."/>
            <person name="Ikeda K."/>
            <person name="Irieda H."/>
            <person name="Narusaka M."/>
            <person name="O'Connell R.J."/>
            <person name="Narusaka Y."/>
            <person name="Takano Y."/>
            <person name="Kubo Y."/>
            <person name="Shirasu K."/>
        </authorList>
    </citation>
    <scope>NUCLEOTIDE SEQUENCE</scope>
    <source>
        <strain evidence="5">Nara gc5</strain>
    </source>
</reference>
<dbReference type="InterPro" id="IPR027417">
    <property type="entry name" value="P-loop_NTPase"/>
</dbReference>
<evidence type="ECO:0000313" key="5">
    <source>
        <dbReference type="EMBL" id="ELA30451.1"/>
    </source>
</evidence>
<dbReference type="InterPro" id="IPR056884">
    <property type="entry name" value="NPHP3-like_N"/>
</dbReference>
<protein>
    <submittedName>
        <fullName evidence="5">Ankyrin repeat protein</fullName>
    </submittedName>
</protein>
<dbReference type="AlphaFoldDB" id="L2FWK5"/>
<evidence type="ECO:0000259" key="3">
    <source>
        <dbReference type="Pfam" id="PF17111"/>
    </source>
</evidence>
<sequence>MSDPFSIASGVAGIVSFGLEIVKGLYVYCSTLKDQSSDIARIHNNLSHLHHLLENLRRQLDVRKFRSDDIIILACIEGRIFQCKECIEELKKVADKFERSQVDGLRAVLKAKVQQATYPFQHGMLQKLEQNVDSIFQQVVFSLQLLQNEDTSSIRNHVEDTKYLLELHRASNVSQDTVKWLNAPDATINFNIAYEKSQTGTGAWLINGQSFNTWLQQGSSFLWLYGFAGYGKSILCSTAIQHVFQHQKSSQDIGVAIFYFAFDDTSKQDVSALLRALILQLSGEQSNNKQQSNDFRSSLLSRLYDSYRNSTPRNQVLLDCLRRLCRSFKHTYIMIDALDESPRDKHRQDVLDVLTTMRRWGEPAIHLLVTSRDEVDIRDTLDPSRDESIAVRNVASNKDIALYITQSLRDKPQLRKWKGFHGLIETTLTTQADGVFRWVDCQLREIAVCPRTEEHLNKLLTSLPRTLDDTYERMLLAIPPAFQDYARQMLMLLCSAKRHLTIDELIYGMAVDLDSIDSDTDSKDADSDHVGSDDLFLDGHRPLAVFRDNRMLHDADAVLEVCPGFIEHYGFREANEEETLCVRIAHFSVQEYLKSNRIKKRENVAQYHIQAKDINTQAARICFAILDKFDESAALQAQGFPFHMVDYSFVSRMKSMFPWARYAASFWPDHFRESKEIPPEAVRAMLRFRPYALRISAFHRPGARFGYNPLQFATHLGLSSVVSVLLDESNTEINEIAGGTTALIVAVNASNMQLARCFLDRDADVNGYDGGALKAAAKTGQVEMAKLLLDHGAEINAREGSALYAAAVMGHLEMAKLLLERGAEVNASTAGDRGAILELAIYRENLEMAKLLLEGGADANLVVDDRGRTALWAALKPVTAGELEYVRLLLEYGAEVNHCNDLGETVLHEAAINHEDTVRLLLEHGADIHIADIYDKTALHRAAEFGNEKVAVLLLKEGADPNTVDKFGNTAVSAAKSDCKDLVTFLSNF</sequence>
<dbReference type="Pfam" id="PF12796">
    <property type="entry name" value="Ank_2"/>
    <property type="match status" value="2"/>
</dbReference>
<dbReference type="PROSITE" id="PS50297">
    <property type="entry name" value="ANK_REP_REGION"/>
    <property type="match status" value="3"/>
</dbReference>
<feature type="repeat" description="ANK" evidence="2">
    <location>
        <begin position="768"/>
        <end position="800"/>
    </location>
</feature>
<dbReference type="InterPro" id="IPR002110">
    <property type="entry name" value="Ankyrin_rpt"/>
</dbReference>
<dbReference type="PANTHER" id="PTHR10039">
    <property type="entry name" value="AMELOGENIN"/>
    <property type="match status" value="1"/>
</dbReference>
<feature type="repeat" description="ANK" evidence="2">
    <location>
        <begin position="832"/>
        <end position="864"/>
    </location>
</feature>
<dbReference type="Pfam" id="PF24883">
    <property type="entry name" value="NPHP3_N"/>
    <property type="match status" value="1"/>
</dbReference>
<dbReference type="SUPFAM" id="SSF52540">
    <property type="entry name" value="P-loop containing nucleoside triphosphate hydrolases"/>
    <property type="match status" value="1"/>
</dbReference>
<proteinExistence type="predicted"/>
<dbReference type="EMBL" id="KB020795">
    <property type="protein sequence ID" value="ELA30451.1"/>
    <property type="molecule type" value="Genomic_DNA"/>
</dbReference>
<evidence type="ECO:0000256" key="2">
    <source>
        <dbReference type="PROSITE-ProRule" id="PRU00023"/>
    </source>
</evidence>
<gene>
    <name evidence="5" type="ORF">CGGC5_9322</name>
</gene>
<feature type="domain" description="Nephrocystin 3-like N-terminal" evidence="4">
    <location>
        <begin position="200"/>
        <end position="372"/>
    </location>
</feature>
<dbReference type="SMART" id="SM00248">
    <property type="entry name" value="ANK"/>
    <property type="match status" value="8"/>
</dbReference>
<dbReference type="Pfam" id="PF00023">
    <property type="entry name" value="Ank"/>
    <property type="match status" value="1"/>
</dbReference>